<dbReference type="SUPFAM" id="SSF53850">
    <property type="entry name" value="Periplasmic binding protein-like II"/>
    <property type="match status" value="1"/>
</dbReference>
<dbReference type="PANTHER" id="PTHR30346">
    <property type="entry name" value="TRANSCRIPTIONAL DUAL REGULATOR HCAR-RELATED"/>
    <property type="match status" value="1"/>
</dbReference>
<feature type="region of interest" description="Disordered" evidence="5">
    <location>
        <begin position="281"/>
        <end position="310"/>
    </location>
</feature>
<keyword evidence="2" id="KW-0805">Transcription regulation</keyword>
<dbReference type="PROSITE" id="PS50931">
    <property type="entry name" value="HTH_LYSR"/>
    <property type="match status" value="1"/>
</dbReference>
<name>A0ABP7AYA5_9ACTN</name>
<dbReference type="Proteomes" id="UP001500902">
    <property type="component" value="Unassembled WGS sequence"/>
</dbReference>
<evidence type="ECO:0000256" key="3">
    <source>
        <dbReference type="ARBA" id="ARBA00023125"/>
    </source>
</evidence>
<comment type="caution">
    <text evidence="7">The sequence shown here is derived from an EMBL/GenBank/DDBJ whole genome shotgun (WGS) entry which is preliminary data.</text>
</comment>
<dbReference type="PRINTS" id="PR00039">
    <property type="entry name" value="HTHLYSR"/>
</dbReference>
<dbReference type="Pfam" id="PF00126">
    <property type="entry name" value="HTH_1"/>
    <property type="match status" value="1"/>
</dbReference>
<accession>A0ABP7AYA5</accession>
<gene>
    <name evidence="7" type="ORF">GCM10022224_001640</name>
</gene>
<evidence type="ECO:0000313" key="8">
    <source>
        <dbReference type="Proteomes" id="UP001500902"/>
    </source>
</evidence>
<comment type="similarity">
    <text evidence="1">Belongs to the LysR transcriptional regulatory family.</text>
</comment>
<evidence type="ECO:0000313" key="7">
    <source>
        <dbReference type="EMBL" id="GAA3642972.1"/>
    </source>
</evidence>
<dbReference type="InterPro" id="IPR005119">
    <property type="entry name" value="LysR_subst-bd"/>
</dbReference>
<evidence type="ECO:0000259" key="6">
    <source>
        <dbReference type="PROSITE" id="PS50931"/>
    </source>
</evidence>
<dbReference type="Gene3D" id="3.40.190.10">
    <property type="entry name" value="Periplasmic binding protein-like II"/>
    <property type="match status" value="2"/>
</dbReference>
<dbReference type="PANTHER" id="PTHR30346:SF0">
    <property type="entry name" value="HCA OPERON TRANSCRIPTIONAL ACTIVATOR HCAR"/>
    <property type="match status" value="1"/>
</dbReference>
<dbReference type="Pfam" id="PF03466">
    <property type="entry name" value="LysR_substrate"/>
    <property type="match status" value="1"/>
</dbReference>
<dbReference type="RefSeq" id="WP_344871849.1">
    <property type="nucleotide sequence ID" value="NZ_BAAAZP010000003.1"/>
</dbReference>
<dbReference type="EMBL" id="BAAAZP010000003">
    <property type="protein sequence ID" value="GAA3642972.1"/>
    <property type="molecule type" value="Genomic_DNA"/>
</dbReference>
<dbReference type="InterPro" id="IPR000847">
    <property type="entry name" value="LysR_HTH_N"/>
</dbReference>
<evidence type="ECO:0000256" key="4">
    <source>
        <dbReference type="ARBA" id="ARBA00023163"/>
    </source>
</evidence>
<protein>
    <submittedName>
        <fullName evidence="7">LysR family transcriptional regulator</fullName>
    </submittedName>
</protein>
<dbReference type="InterPro" id="IPR036388">
    <property type="entry name" value="WH-like_DNA-bd_sf"/>
</dbReference>
<keyword evidence="4" id="KW-0804">Transcription</keyword>
<organism evidence="7 8">
    <name type="scientific">Nonomuraea antimicrobica</name>
    <dbReference type="NCBI Taxonomy" id="561173"/>
    <lineage>
        <taxon>Bacteria</taxon>
        <taxon>Bacillati</taxon>
        <taxon>Actinomycetota</taxon>
        <taxon>Actinomycetes</taxon>
        <taxon>Streptosporangiales</taxon>
        <taxon>Streptosporangiaceae</taxon>
        <taxon>Nonomuraea</taxon>
    </lineage>
</organism>
<dbReference type="InterPro" id="IPR036390">
    <property type="entry name" value="WH_DNA-bd_sf"/>
</dbReference>
<sequence>MDVQLRHLRALVAVVDAGTFTDAAALIGCSQAAVSRSIAALETSLGARMLERSTHHVALTSAGGRVLSHARRVLDEIAHLRRIADETHSELRLGYAYAALGKHTRRLQKAWALAHPGMPLVFVHSNSPTAGLSEGIADVAVIRRPLSDDRFEVTSVGVETRYAAMDVDHALARRRSVSLAQLARYTVAMDHRSGTTTPDLWPPGTRPATRFTDGVDEWLTLIASGQAVGVTAEATANQNPRPGVAYRAVTDAPPIDVRLAWWKDDPPPCLDALLEMTRELYASTPPIPPQRSRPHPAQKGRAGQPKGLAR</sequence>
<feature type="domain" description="HTH lysR-type" evidence="6">
    <location>
        <begin position="1"/>
        <end position="60"/>
    </location>
</feature>
<keyword evidence="3" id="KW-0238">DNA-binding</keyword>
<reference evidence="8" key="1">
    <citation type="journal article" date="2019" name="Int. J. Syst. Evol. Microbiol.">
        <title>The Global Catalogue of Microorganisms (GCM) 10K type strain sequencing project: providing services to taxonomists for standard genome sequencing and annotation.</title>
        <authorList>
            <consortium name="The Broad Institute Genomics Platform"/>
            <consortium name="The Broad Institute Genome Sequencing Center for Infectious Disease"/>
            <person name="Wu L."/>
            <person name="Ma J."/>
        </authorList>
    </citation>
    <scope>NUCLEOTIDE SEQUENCE [LARGE SCALE GENOMIC DNA]</scope>
    <source>
        <strain evidence="8">JCM 16904</strain>
    </source>
</reference>
<proteinExistence type="inferred from homology"/>
<dbReference type="SUPFAM" id="SSF46785">
    <property type="entry name" value="Winged helix' DNA-binding domain"/>
    <property type="match status" value="1"/>
</dbReference>
<evidence type="ECO:0000256" key="2">
    <source>
        <dbReference type="ARBA" id="ARBA00023015"/>
    </source>
</evidence>
<keyword evidence="8" id="KW-1185">Reference proteome</keyword>
<dbReference type="Gene3D" id="1.10.10.10">
    <property type="entry name" value="Winged helix-like DNA-binding domain superfamily/Winged helix DNA-binding domain"/>
    <property type="match status" value="1"/>
</dbReference>
<evidence type="ECO:0000256" key="1">
    <source>
        <dbReference type="ARBA" id="ARBA00009437"/>
    </source>
</evidence>
<evidence type="ECO:0000256" key="5">
    <source>
        <dbReference type="SAM" id="MobiDB-lite"/>
    </source>
</evidence>